<dbReference type="OrthoDB" id="2915840at2759"/>
<dbReference type="PANTHER" id="PTHR23023">
    <property type="entry name" value="DIMETHYLANILINE MONOOXYGENASE"/>
    <property type="match status" value="1"/>
</dbReference>
<comment type="caution">
    <text evidence="6">The sequence shown here is derived from an EMBL/GenBank/DDBJ whole genome shotgun (WGS) entry which is preliminary data.</text>
</comment>
<dbReference type="GO" id="GO:0050661">
    <property type="term" value="F:NADP binding"/>
    <property type="evidence" value="ECO:0007669"/>
    <property type="project" value="InterPro"/>
</dbReference>
<proteinExistence type="inferred from homology"/>
<evidence type="ECO:0000313" key="7">
    <source>
        <dbReference type="Proteomes" id="UP000324241"/>
    </source>
</evidence>
<dbReference type="EMBL" id="QUQM01000005">
    <property type="protein sequence ID" value="KAA8643484.1"/>
    <property type="molecule type" value="Genomic_DNA"/>
</dbReference>
<dbReference type="InterPro" id="IPR036188">
    <property type="entry name" value="FAD/NAD-bd_sf"/>
</dbReference>
<dbReference type="Pfam" id="PF00743">
    <property type="entry name" value="FMO-like"/>
    <property type="match status" value="1"/>
</dbReference>
<protein>
    <recommendedName>
        <fullName evidence="8">FAD/NAD(P)-binding domain-containing protein</fullName>
    </recommendedName>
</protein>
<evidence type="ECO:0000256" key="4">
    <source>
        <dbReference type="ARBA" id="ARBA00022857"/>
    </source>
</evidence>
<dbReference type="SUPFAM" id="SSF51905">
    <property type="entry name" value="FAD/NAD(P)-binding domain"/>
    <property type="match status" value="1"/>
</dbReference>
<dbReference type="Proteomes" id="UP000324241">
    <property type="component" value="Unassembled WGS sequence"/>
</dbReference>
<keyword evidence="3" id="KW-0274">FAD</keyword>
<keyword evidence="4" id="KW-0521">NADP</keyword>
<dbReference type="InterPro" id="IPR050346">
    <property type="entry name" value="FMO-like"/>
</dbReference>
<dbReference type="Gene3D" id="3.50.50.60">
    <property type="entry name" value="FAD/NAD(P)-binding domain"/>
    <property type="match status" value="2"/>
</dbReference>
<dbReference type="PIRSF" id="PIRSF000332">
    <property type="entry name" value="FMO"/>
    <property type="match status" value="1"/>
</dbReference>
<evidence type="ECO:0000256" key="1">
    <source>
        <dbReference type="ARBA" id="ARBA00009183"/>
    </source>
</evidence>
<dbReference type="VEuPathDB" id="FungiDB:EYZ11_011902"/>
<sequence length="604" mass="67596">MDLDVAIIGAGWHGLAALKTYHQLHPDASILLLEAASSVGGVWAKHRLYAGLKSNNMRGTYEFSDFPLDESFGVQPGQHVPGPVVQRYMERFVEHFDLTPYIRLNARVHVADHQSDGSWVLTVSDVQSQSESQQTIATKKLIVCTGITSQPYLPSFVGQDGFDALLFHIRDLPIHQDGLLQPDKRIAVYGGTKSAWDAVYAAATAGARVDWIIRDNGHGPVWMAPPYVTPFKLWLEKLVTTRLITWMSPCIWGPAHSRLRTWLHGSWLGRKIVDLFWSILAGDIVGLNRYNAHPETRKLQPWSSPFWIASGLSILNYPSNFFDLIVSGQVRVHINHIDRLSERGVHLAHPLDCDSASASPEEKKNININILPTDALICCTGWQATPPIEFRPASIAHQLGFPWNQDPIPVEMMQAADSEILARFPRLAHQPSLPASYTPVGADAPATAHHPFRLARFMVPPALAKQRSLAFMGMTMTINTTMIAQVQALWIAAYFDDGMALKSRERCPDEVREKILRSGLGESTDVDIDLLWETTLHSQFGIHRYPAGFGKRNPDFVLDAVPYVDSLLTDLGMDINRKGSLKWWEPYGMEDYRGLVEEYTSKLS</sequence>
<keyword evidence="5" id="KW-0560">Oxidoreductase</keyword>
<evidence type="ECO:0008006" key="8">
    <source>
        <dbReference type="Google" id="ProtNLM"/>
    </source>
</evidence>
<evidence type="ECO:0000256" key="5">
    <source>
        <dbReference type="ARBA" id="ARBA00023002"/>
    </source>
</evidence>
<dbReference type="RefSeq" id="XP_033422846.1">
    <property type="nucleotide sequence ID" value="XM_033574828.1"/>
</dbReference>
<evidence type="ECO:0000313" key="6">
    <source>
        <dbReference type="EMBL" id="KAA8643484.1"/>
    </source>
</evidence>
<name>A0A5M9MDV3_9EURO</name>
<dbReference type="GeneID" id="54332955"/>
<dbReference type="AlphaFoldDB" id="A0A5M9MDV3"/>
<organism evidence="6 7">
    <name type="scientific">Aspergillus tanneri</name>
    <dbReference type="NCBI Taxonomy" id="1220188"/>
    <lineage>
        <taxon>Eukaryota</taxon>
        <taxon>Fungi</taxon>
        <taxon>Dikarya</taxon>
        <taxon>Ascomycota</taxon>
        <taxon>Pezizomycotina</taxon>
        <taxon>Eurotiomycetes</taxon>
        <taxon>Eurotiomycetidae</taxon>
        <taxon>Eurotiales</taxon>
        <taxon>Aspergillaceae</taxon>
        <taxon>Aspergillus</taxon>
        <taxon>Aspergillus subgen. Circumdati</taxon>
    </lineage>
</organism>
<comment type="similarity">
    <text evidence="1">Belongs to the FMO family.</text>
</comment>
<accession>A0A5M9MDV3</accession>
<dbReference type="GO" id="GO:0050660">
    <property type="term" value="F:flavin adenine dinucleotide binding"/>
    <property type="evidence" value="ECO:0007669"/>
    <property type="project" value="InterPro"/>
</dbReference>
<evidence type="ECO:0000256" key="3">
    <source>
        <dbReference type="ARBA" id="ARBA00022827"/>
    </source>
</evidence>
<dbReference type="InterPro" id="IPR020946">
    <property type="entry name" value="Flavin_mOase-like"/>
</dbReference>
<dbReference type="FunFam" id="3.50.50.60:FF:000258">
    <property type="entry name" value="Flavin-binding monooxygenase-like protein (AFU_orthologue AFUA_6G01900)"/>
    <property type="match status" value="1"/>
</dbReference>
<evidence type="ECO:0000256" key="2">
    <source>
        <dbReference type="ARBA" id="ARBA00022630"/>
    </source>
</evidence>
<dbReference type="GO" id="GO:0004499">
    <property type="term" value="F:N,N-dimethylaniline monooxygenase activity"/>
    <property type="evidence" value="ECO:0007669"/>
    <property type="project" value="InterPro"/>
</dbReference>
<keyword evidence="2" id="KW-0285">Flavoprotein</keyword>
<reference evidence="6 7" key="1">
    <citation type="submission" date="2019-08" db="EMBL/GenBank/DDBJ databases">
        <title>The genome sequence of a newly discovered highly antifungal drug resistant Aspergillus species, Aspergillus tanneri NIH 1004.</title>
        <authorList>
            <person name="Mounaud S."/>
            <person name="Singh I."/>
            <person name="Joardar V."/>
            <person name="Pakala S."/>
            <person name="Pakala S."/>
            <person name="Venepally P."/>
            <person name="Chung J.K."/>
            <person name="Losada L."/>
            <person name="Nierman W.C."/>
        </authorList>
    </citation>
    <scope>NUCLEOTIDE SEQUENCE [LARGE SCALE GENOMIC DNA]</scope>
    <source>
        <strain evidence="6 7">NIH1004</strain>
    </source>
</reference>
<gene>
    <name evidence="6" type="ORF">ATNIH1004_010253</name>
</gene>
<dbReference type="InterPro" id="IPR000960">
    <property type="entry name" value="Flavin_mOase"/>
</dbReference>